<sequence>SETTVAITPPPPTTTTATTITQLDTVSSTSIPCIPSNKYVLAYNVTPIIHQKQTYTYTAASTGMNILEFGFKALSTTKTWHLDDVNIIDKNLSNSEILVNSVFENGTLIG</sequence>
<proteinExistence type="predicted"/>
<protein>
    <submittedName>
        <fullName evidence="1">Uncharacterized protein</fullName>
    </submittedName>
</protein>
<comment type="caution">
    <text evidence="1">The sequence shown here is derived from an EMBL/GenBank/DDBJ whole genome shotgun (WGS) entry which is preliminary data.</text>
</comment>
<gene>
    <name evidence="1" type="ORF">JBS370_LOCUS35431</name>
</gene>
<dbReference type="AlphaFoldDB" id="A0A820A4E6"/>
<reference evidence="1" key="1">
    <citation type="submission" date="2021-02" db="EMBL/GenBank/DDBJ databases">
        <authorList>
            <person name="Nowell W R."/>
        </authorList>
    </citation>
    <scope>NUCLEOTIDE SEQUENCE</scope>
</reference>
<dbReference type="Proteomes" id="UP000663836">
    <property type="component" value="Unassembled WGS sequence"/>
</dbReference>
<accession>A0A820A4E6</accession>
<feature type="non-terminal residue" evidence="1">
    <location>
        <position position="1"/>
    </location>
</feature>
<dbReference type="EMBL" id="CAJOBD010012344">
    <property type="protein sequence ID" value="CAF4179359.1"/>
    <property type="molecule type" value="Genomic_DNA"/>
</dbReference>
<name>A0A820A4E6_9BILA</name>
<evidence type="ECO:0000313" key="1">
    <source>
        <dbReference type="EMBL" id="CAF4179359.1"/>
    </source>
</evidence>
<organism evidence="1 2">
    <name type="scientific">Rotaria sordida</name>
    <dbReference type="NCBI Taxonomy" id="392033"/>
    <lineage>
        <taxon>Eukaryota</taxon>
        <taxon>Metazoa</taxon>
        <taxon>Spiralia</taxon>
        <taxon>Gnathifera</taxon>
        <taxon>Rotifera</taxon>
        <taxon>Eurotatoria</taxon>
        <taxon>Bdelloidea</taxon>
        <taxon>Philodinida</taxon>
        <taxon>Philodinidae</taxon>
        <taxon>Rotaria</taxon>
    </lineage>
</organism>
<evidence type="ECO:0000313" key="2">
    <source>
        <dbReference type="Proteomes" id="UP000663836"/>
    </source>
</evidence>